<dbReference type="EMBL" id="KL142421">
    <property type="protein sequence ID" value="KDR66665.1"/>
    <property type="molecule type" value="Genomic_DNA"/>
</dbReference>
<evidence type="ECO:0000313" key="1">
    <source>
        <dbReference type="EMBL" id="KDR66665.1"/>
    </source>
</evidence>
<accession>A0A067S736</accession>
<evidence type="ECO:0000313" key="2">
    <source>
        <dbReference type="Proteomes" id="UP000027222"/>
    </source>
</evidence>
<proteinExistence type="predicted"/>
<name>A0A067S736_GALM3</name>
<dbReference type="HOGENOM" id="CLU_1722510_0_0_1"/>
<gene>
    <name evidence="1" type="ORF">GALMADRAFT_216879</name>
</gene>
<keyword evidence="2" id="KW-1185">Reference proteome</keyword>
<protein>
    <submittedName>
        <fullName evidence="1">Uncharacterized protein</fullName>
    </submittedName>
</protein>
<organism evidence="1 2">
    <name type="scientific">Galerina marginata (strain CBS 339.88)</name>
    <dbReference type="NCBI Taxonomy" id="685588"/>
    <lineage>
        <taxon>Eukaryota</taxon>
        <taxon>Fungi</taxon>
        <taxon>Dikarya</taxon>
        <taxon>Basidiomycota</taxon>
        <taxon>Agaricomycotina</taxon>
        <taxon>Agaricomycetes</taxon>
        <taxon>Agaricomycetidae</taxon>
        <taxon>Agaricales</taxon>
        <taxon>Agaricineae</taxon>
        <taxon>Strophariaceae</taxon>
        <taxon>Galerina</taxon>
    </lineage>
</organism>
<dbReference type="Proteomes" id="UP000027222">
    <property type="component" value="Unassembled WGS sequence"/>
</dbReference>
<sequence>MNTGALPNHQWSSMDAKLGEHPLSATPARTVKAPKAHTAILLQAQSCSNDLSEKPTTVIEANFNLEDKNQPFVRSKPNQNRAYVLVPNAPYRDCSKPNRNQNRPEWTVIQQDLDAVRKCIDSVQWSGPEWDRIYDILLACHEIEEEMNSLQK</sequence>
<reference evidence="2" key="1">
    <citation type="journal article" date="2014" name="Proc. Natl. Acad. Sci. U.S.A.">
        <title>Extensive sampling of basidiomycete genomes demonstrates inadequacy of the white-rot/brown-rot paradigm for wood decay fungi.</title>
        <authorList>
            <person name="Riley R."/>
            <person name="Salamov A.A."/>
            <person name="Brown D.W."/>
            <person name="Nagy L.G."/>
            <person name="Floudas D."/>
            <person name="Held B.W."/>
            <person name="Levasseur A."/>
            <person name="Lombard V."/>
            <person name="Morin E."/>
            <person name="Otillar R."/>
            <person name="Lindquist E.A."/>
            <person name="Sun H."/>
            <person name="LaButti K.M."/>
            <person name="Schmutz J."/>
            <person name="Jabbour D."/>
            <person name="Luo H."/>
            <person name="Baker S.E."/>
            <person name="Pisabarro A.G."/>
            <person name="Walton J.D."/>
            <person name="Blanchette R.A."/>
            <person name="Henrissat B."/>
            <person name="Martin F."/>
            <person name="Cullen D."/>
            <person name="Hibbett D.S."/>
            <person name="Grigoriev I.V."/>
        </authorList>
    </citation>
    <scope>NUCLEOTIDE SEQUENCE [LARGE SCALE GENOMIC DNA]</scope>
    <source>
        <strain evidence="2">CBS 339.88</strain>
    </source>
</reference>
<dbReference type="AlphaFoldDB" id="A0A067S736"/>